<sequence length="203" mass="23785">SYYYFFENDNTKPSGLSTYMTNKRPQLNIKLISHDAIILCLHYSIDICNWWTIQSKKDLKKKVYLYSIHAGWQTVLEINNKNFYTQVLKGNEKHEHYPDYRCQVKLKFSNIEEASSFEIISLYKHVCQNNNTKFSGPQVLGCSSISNTDKIKAEVEYTAMLTGKHLGKCTIYIQQIDLDEYHIEIYQDGVSKYYYTSIIPNKV</sequence>
<dbReference type="EMBL" id="CAJVQA010020198">
    <property type="protein sequence ID" value="CAG8762462.1"/>
    <property type="molecule type" value="Genomic_DNA"/>
</dbReference>
<protein>
    <submittedName>
        <fullName evidence="1">12931_t:CDS:1</fullName>
    </submittedName>
</protein>
<gene>
    <name evidence="1" type="ORF">CPELLU_LOCUS15395</name>
</gene>
<dbReference type="OrthoDB" id="2406981at2759"/>
<accession>A0A9N9J3Q5</accession>
<organism evidence="1 2">
    <name type="scientific">Cetraspora pellucida</name>
    <dbReference type="NCBI Taxonomy" id="1433469"/>
    <lineage>
        <taxon>Eukaryota</taxon>
        <taxon>Fungi</taxon>
        <taxon>Fungi incertae sedis</taxon>
        <taxon>Mucoromycota</taxon>
        <taxon>Glomeromycotina</taxon>
        <taxon>Glomeromycetes</taxon>
        <taxon>Diversisporales</taxon>
        <taxon>Gigasporaceae</taxon>
        <taxon>Cetraspora</taxon>
    </lineage>
</organism>
<comment type="caution">
    <text evidence="1">The sequence shown here is derived from an EMBL/GenBank/DDBJ whole genome shotgun (WGS) entry which is preliminary data.</text>
</comment>
<name>A0A9N9J3Q5_9GLOM</name>
<feature type="non-terminal residue" evidence="1">
    <location>
        <position position="203"/>
    </location>
</feature>
<dbReference type="Proteomes" id="UP000789759">
    <property type="component" value="Unassembled WGS sequence"/>
</dbReference>
<reference evidence="1" key="1">
    <citation type="submission" date="2021-06" db="EMBL/GenBank/DDBJ databases">
        <authorList>
            <person name="Kallberg Y."/>
            <person name="Tangrot J."/>
            <person name="Rosling A."/>
        </authorList>
    </citation>
    <scope>NUCLEOTIDE SEQUENCE</scope>
    <source>
        <strain evidence="1">FL966</strain>
    </source>
</reference>
<proteinExistence type="predicted"/>
<evidence type="ECO:0000313" key="2">
    <source>
        <dbReference type="Proteomes" id="UP000789759"/>
    </source>
</evidence>
<dbReference type="AlphaFoldDB" id="A0A9N9J3Q5"/>
<evidence type="ECO:0000313" key="1">
    <source>
        <dbReference type="EMBL" id="CAG8762462.1"/>
    </source>
</evidence>
<keyword evidence="2" id="KW-1185">Reference proteome</keyword>